<evidence type="ECO:0008006" key="4">
    <source>
        <dbReference type="Google" id="ProtNLM"/>
    </source>
</evidence>
<organism evidence="2 3">
    <name type="scientific">Flavobacterium alvei</name>
    <dbReference type="NCBI Taxonomy" id="2080416"/>
    <lineage>
        <taxon>Bacteria</taxon>
        <taxon>Pseudomonadati</taxon>
        <taxon>Bacteroidota</taxon>
        <taxon>Flavobacteriia</taxon>
        <taxon>Flavobacteriales</taxon>
        <taxon>Flavobacteriaceae</taxon>
        <taxon>Flavobacterium</taxon>
    </lineage>
</organism>
<feature type="signal peptide" evidence="1">
    <location>
        <begin position="1"/>
        <end position="18"/>
    </location>
</feature>
<keyword evidence="1" id="KW-0732">Signal</keyword>
<name>A0A2S5ADD5_9FLAO</name>
<dbReference type="Gene3D" id="3.30.565.40">
    <property type="entry name" value="Fervidobacterium nodosum Rt17-B1 like"/>
    <property type="match status" value="1"/>
</dbReference>
<proteinExistence type="predicted"/>
<dbReference type="AlphaFoldDB" id="A0A2S5ADD5"/>
<dbReference type="RefSeq" id="WP_103805289.1">
    <property type="nucleotide sequence ID" value="NZ_PQVG01000003.1"/>
</dbReference>
<evidence type="ECO:0000313" key="2">
    <source>
        <dbReference type="EMBL" id="POY40227.1"/>
    </source>
</evidence>
<reference evidence="2 3" key="1">
    <citation type="submission" date="2018-01" db="EMBL/GenBank/DDBJ databases">
        <authorList>
            <person name="Gaut B.S."/>
            <person name="Morton B.R."/>
            <person name="Clegg M.T."/>
            <person name="Duvall M.R."/>
        </authorList>
    </citation>
    <scope>NUCLEOTIDE SEQUENCE [LARGE SCALE GENOMIC DNA]</scope>
    <source>
        <strain evidence="2 3">HR-AY</strain>
    </source>
</reference>
<comment type="caution">
    <text evidence="2">The sequence shown here is derived from an EMBL/GenBank/DDBJ whole genome shotgun (WGS) entry which is preliminary data.</text>
</comment>
<feature type="chain" id="PRO_5015602506" description="YARHG domain-containing protein" evidence="1">
    <location>
        <begin position="19"/>
        <end position="377"/>
    </location>
</feature>
<dbReference type="OrthoDB" id="1310909at2"/>
<keyword evidence="3" id="KW-1185">Reference proteome</keyword>
<evidence type="ECO:0000313" key="3">
    <source>
        <dbReference type="Proteomes" id="UP000237310"/>
    </source>
</evidence>
<dbReference type="EMBL" id="PQVG01000003">
    <property type="protein sequence ID" value="POY40227.1"/>
    <property type="molecule type" value="Genomic_DNA"/>
</dbReference>
<evidence type="ECO:0000256" key="1">
    <source>
        <dbReference type="SAM" id="SignalP"/>
    </source>
</evidence>
<dbReference type="Proteomes" id="UP000237310">
    <property type="component" value="Unassembled WGS sequence"/>
</dbReference>
<protein>
    <recommendedName>
        <fullName evidence="4">YARHG domain-containing protein</fullName>
    </recommendedName>
</protein>
<gene>
    <name evidence="2" type="ORF">C3L50_06170</name>
</gene>
<sequence>MKKLIILFFIFHSIIAFCQSQEDTYLEGTIAKSKIYMRIHIFGSATEEPNANGVYFYQNSLKDIHLEGTQKSNVFTLVFKNQDTIYEKFIITKTGKNNFEGTWSNAQGKSFPVKLSQIDFSNYKSTLLEDYYGDEKFYLIKNKFLEFKKQKTTVYKNKEFVWYTEKHCNALFFRLGDTFLEKNRNIVNPVLEKTHIKNTLAQLNCSSNFEYNTGGNISFDTELTFLNSNLLGFKTSSSWYCGGAYPDNGTTGYLIDLNTGKNYEIDEIIAFDKSVTTEKESNFDTWVKYRQNYFAPKLFAIVNSEQHFVKPKENDEDSCDMTDLDRWWGDETWVYTEKGIEFTPSFPHVIRACQETYLVPFEKLKKYKNPKFKYVFF</sequence>
<accession>A0A2S5ADD5</accession>